<dbReference type="InterPro" id="IPR036514">
    <property type="entry name" value="SGNH_hydro_sf"/>
</dbReference>
<evidence type="ECO:0000313" key="3">
    <source>
        <dbReference type="Proteomes" id="UP000078389"/>
    </source>
</evidence>
<dbReference type="SUPFAM" id="SSF52266">
    <property type="entry name" value="SGNH hydrolase"/>
    <property type="match status" value="1"/>
</dbReference>
<dbReference type="RefSeq" id="WP_067451336.1">
    <property type="nucleotide sequence ID" value="NZ_LVVY01000061.1"/>
</dbReference>
<dbReference type="Proteomes" id="UP000078389">
    <property type="component" value="Unassembled WGS sequence"/>
</dbReference>
<sequence>MTKTILVVGDSLTWGADPATKRRHPRAFQWPHVMQTGLGEGAEVVTEALCGRTTSFDDHAVLEERNAARSLPMLLSSHQPLSLVIIMLGTNDLKPHLCGLAQGAQAGLRRLVQLVRTHPYIDGAVPKILIVAPPPRIPTPARPEVSEETLNQSRLLAPLYRSVAETEAVWFFDAGTSSIPSMADGVHLDREQTQALGQTLSVHLRNKLAELSDY</sequence>
<dbReference type="GO" id="GO:0016788">
    <property type="term" value="F:hydrolase activity, acting on ester bonds"/>
    <property type="evidence" value="ECO:0007669"/>
    <property type="project" value="UniProtKB-ARBA"/>
</dbReference>
<organism evidence="2 3">
    <name type="scientific">Devosia elaeis</name>
    <dbReference type="NCBI Taxonomy" id="1770058"/>
    <lineage>
        <taxon>Bacteria</taxon>
        <taxon>Pseudomonadati</taxon>
        <taxon>Pseudomonadota</taxon>
        <taxon>Alphaproteobacteria</taxon>
        <taxon>Hyphomicrobiales</taxon>
        <taxon>Devosiaceae</taxon>
        <taxon>Devosia</taxon>
    </lineage>
</organism>
<protein>
    <recommendedName>
        <fullName evidence="1">SGNH hydrolase-type esterase domain-containing protein</fullName>
    </recommendedName>
</protein>
<name>A0A178I319_9HYPH</name>
<evidence type="ECO:0000313" key="2">
    <source>
        <dbReference type="EMBL" id="OAM79972.1"/>
    </source>
</evidence>
<keyword evidence="3" id="KW-1185">Reference proteome</keyword>
<dbReference type="Pfam" id="PF13472">
    <property type="entry name" value="Lipase_GDSL_2"/>
    <property type="match status" value="1"/>
</dbReference>
<dbReference type="STRING" id="1770058.A3840_02475"/>
<accession>A0A178I319</accession>
<dbReference type="InterPro" id="IPR013830">
    <property type="entry name" value="SGNH_hydro"/>
</dbReference>
<gene>
    <name evidence="2" type="ORF">A3840_02475</name>
</gene>
<comment type="caution">
    <text evidence="2">The sequence shown here is derived from an EMBL/GenBank/DDBJ whole genome shotgun (WGS) entry which is preliminary data.</text>
</comment>
<reference evidence="2 3" key="1">
    <citation type="submission" date="2016-03" db="EMBL/GenBank/DDBJ databases">
        <title>Genome sequencing of Devosia sp. S37.</title>
        <authorList>
            <person name="Mohd Nor M."/>
        </authorList>
    </citation>
    <scope>NUCLEOTIDE SEQUENCE [LARGE SCALE GENOMIC DNA]</scope>
    <source>
        <strain evidence="2 3">S37</strain>
    </source>
</reference>
<dbReference type="OrthoDB" id="164654at2"/>
<dbReference type="AlphaFoldDB" id="A0A178I319"/>
<feature type="domain" description="SGNH hydrolase-type esterase" evidence="1">
    <location>
        <begin position="7"/>
        <end position="187"/>
    </location>
</feature>
<evidence type="ECO:0000259" key="1">
    <source>
        <dbReference type="Pfam" id="PF13472"/>
    </source>
</evidence>
<dbReference type="Gene3D" id="3.40.50.1110">
    <property type="entry name" value="SGNH hydrolase"/>
    <property type="match status" value="1"/>
</dbReference>
<dbReference type="EMBL" id="LVVY01000061">
    <property type="protein sequence ID" value="OAM79972.1"/>
    <property type="molecule type" value="Genomic_DNA"/>
</dbReference>
<dbReference type="CDD" id="cd01839">
    <property type="entry name" value="SGNH_arylesterase_like"/>
    <property type="match status" value="1"/>
</dbReference>
<proteinExistence type="predicted"/>